<dbReference type="EMBL" id="HBIN01002685">
    <property type="protein sequence ID" value="CAE0431456.1"/>
    <property type="molecule type" value="Transcribed_RNA"/>
</dbReference>
<organism evidence="5">
    <name type="scientific">Aplanochytrium stocchinoi</name>
    <dbReference type="NCBI Taxonomy" id="215587"/>
    <lineage>
        <taxon>Eukaryota</taxon>
        <taxon>Sar</taxon>
        <taxon>Stramenopiles</taxon>
        <taxon>Bigyra</taxon>
        <taxon>Labyrinthulomycetes</taxon>
        <taxon>Thraustochytrida</taxon>
        <taxon>Thraustochytriidae</taxon>
        <taxon>Aplanochytrium</taxon>
    </lineage>
</organism>
<evidence type="ECO:0000256" key="1">
    <source>
        <dbReference type="ARBA" id="ARBA00007730"/>
    </source>
</evidence>
<reference evidence="5" key="1">
    <citation type="submission" date="2021-01" db="EMBL/GenBank/DDBJ databases">
        <authorList>
            <person name="Corre E."/>
            <person name="Pelletier E."/>
            <person name="Niang G."/>
            <person name="Scheremetjew M."/>
            <person name="Finn R."/>
            <person name="Kale V."/>
            <person name="Holt S."/>
            <person name="Cochrane G."/>
            <person name="Meng A."/>
            <person name="Brown T."/>
            <person name="Cohen L."/>
        </authorList>
    </citation>
    <scope>NUCLEOTIDE SEQUENCE</scope>
    <source>
        <strain evidence="5">GSBS06</strain>
    </source>
</reference>
<comment type="similarity">
    <text evidence="1">Belongs to the aspartyl/asparaginyl beta-hydroxylase family.</text>
</comment>
<evidence type="ECO:0000313" key="5">
    <source>
        <dbReference type="EMBL" id="CAE0431456.1"/>
    </source>
</evidence>
<accession>A0A7S3LIY3</accession>
<evidence type="ECO:0000259" key="4">
    <source>
        <dbReference type="Pfam" id="PF05118"/>
    </source>
</evidence>
<keyword evidence="2" id="KW-0223">Dioxygenase</keyword>
<dbReference type="SUPFAM" id="SSF51197">
    <property type="entry name" value="Clavaminate synthase-like"/>
    <property type="match status" value="1"/>
</dbReference>
<name>A0A7S3LIY3_9STRA</name>
<dbReference type="Pfam" id="PF05118">
    <property type="entry name" value="Asp_Arg_Hydrox"/>
    <property type="match status" value="1"/>
</dbReference>
<dbReference type="InterPro" id="IPR051821">
    <property type="entry name" value="Asp/Asn_beta-hydroxylase"/>
</dbReference>
<dbReference type="InterPro" id="IPR007803">
    <property type="entry name" value="Asp/Arg/Pro-Hydrxlase"/>
</dbReference>
<evidence type="ECO:0000256" key="3">
    <source>
        <dbReference type="ARBA" id="ARBA00023002"/>
    </source>
</evidence>
<evidence type="ECO:0000256" key="2">
    <source>
        <dbReference type="ARBA" id="ARBA00022964"/>
    </source>
</evidence>
<dbReference type="AlphaFoldDB" id="A0A7S3LIY3"/>
<dbReference type="Gene3D" id="2.60.120.330">
    <property type="entry name" value="B-lactam Antibiotic, Isopenicillin N Synthase, Chain"/>
    <property type="match status" value="1"/>
</dbReference>
<dbReference type="PANTHER" id="PTHR46332:SF5">
    <property type="entry name" value="ASPARTATE BETA-HYDROXYLASE DOMAIN CONTAINING 2"/>
    <property type="match status" value="1"/>
</dbReference>
<dbReference type="GO" id="GO:0016020">
    <property type="term" value="C:membrane"/>
    <property type="evidence" value="ECO:0007669"/>
    <property type="project" value="TreeGrafter"/>
</dbReference>
<protein>
    <recommendedName>
        <fullName evidence="4">Aspartyl/asparaginy/proline hydroxylase domain-containing protein</fullName>
    </recommendedName>
</protein>
<dbReference type="PANTHER" id="PTHR46332">
    <property type="entry name" value="ASPARTATE BETA-HYDROXYLASE DOMAIN-CONTAINING PROTEIN 2"/>
    <property type="match status" value="1"/>
</dbReference>
<keyword evidence="3" id="KW-0560">Oxidoreductase</keyword>
<feature type="domain" description="Aspartyl/asparaginy/proline hydroxylase" evidence="4">
    <location>
        <begin position="98"/>
        <end position="264"/>
    </location>
</feature>
<proteinExistence type="inferred from homology"/>
<dbReference type="GO" id="GO:0051213">
    <property type="term" value="F:dioxygenase activity"/>
    <property type="evidence" value="ECO:0007669"/>
    <property type="project" value="UniProtKB-KW"/>
</dbReference>
<gene>
    <name evidence="5" type="ORF">ASTO00021_LOCUS1793</name>
</gene>
<sequence length="292" mass="33801">MSEESVQEGGKIRRVEEIHDKDNDCFQADELENDQEEEEKVNFEWLHLSDGEDDDYEVDPNNIDETVGEITTDSGETTKVAPRYYDWKKVFPELKIIEDNFKVIQRELVTLMESREWTPWPEERLYNGPQQSGQWKVIPLLYTFPAYDESSSKWITSNNKLCPKTTELLKKIPNIRTALFSRLGGTTRLSQHQGWADLANYVLRCHLPLIVPQPEANLCGMWVEGHVQYHKPGKLLVFDDSKHHKAFNASDQDRMVLIFDILRPKKIPKGLATGGHTEHLDQFISSFQALQT</sequence>
<dbReference type="InterPro" id="IPR027443">
    <property type="entry name" value="IPNS-like_sf"/>
</dbReference>